<gene>
    <name evidence="3" type="ORF">IFM89_021158</name>
</gene>
<dbReference type="SUPFAM" id="SSF51735">
    <property type="entry name" value="NAD(P)-binding Rossmann-fold domains"/>
    <property type="match status" value="1"/>
</dbReference>
<organism evidence="3 4">
    <name type="scientific">Coptis chinensis</name>
    <dbReference type="NCBI Taxonomy" id="261450"/>
    <lineage>
        <taxon>Eukaryota</taxon>
        <taxon>Viridiplantae</taxon>
        <taxon>Streptophyta</taxon>
        <taxon>Embryophyta</taxon>
        <taxon>Tracheophyta</taxon>
        <taxon>Spermatophyta</taxon>
        <taxon>Magnoliopsida</taxon>
        <taxon>Ranunculales</taxon>
        <taxon>Ranunculaceae</taxon>
        <taxon>Coptidoideae</taxon>
        <taxon>Coptis</taxon>
    </lineage>
</organism>
<accession>A0A835I092</accession>
<dbReference type="EMBL" id="JADFTS010000004">
    <property type="protein sequence ID" value="KAF9610220.1"/>
    <property type="molecule type" value="Genomic_DNA"/>
</dbReference>
<proteinExistence type="predicted"/>
<dbReference type="InterPro" id="IPR045000">
    <property type="entry name" value="TR"/>
</dbReference>
<dbReference type="InterPro" id="IPR002347">
    <property type="entry name" value="SDR_fam"/>
</dbReference>
<dbReference type="Pfam" id="PF00106">
    <property type="entry name" value="adh_short"/>
    <property type="match status" value="1"/>
</dbReference>
<keyword evidence="1" id="KW-0521">NADP</keyword>
<keyword evidence="2" id="KW-0560">Oxidoreductase</keyword>
<reference evidence="3 4" key="1">
    <citation type="submission" date="2020-10" db="EMBL/GenBank/DDBJ databases">
        <title>The Coptis chinensis genome and diversification of protoberbering-type alkaloids.</title>
        <authorList>
            <person name="Wang B."/>
            <person name="Shu S."/>
            <person name="Song C."/>
            <person name="Liu Y."/>
        </authorList>
    </citation>
    <scope>NUCLEOTIDE SEQUENCE [LARGE SCALE GENOMIC DNA]</scope>
    <source>
        <strain evidence="3">HL-2020</strain>
        <tissue evidence="3">Leaf</tissue>
    </source>
</reference>
<feature type="non-terminal residue" evidence="3">
    <location>
        <position position="73"/>
    </location>
</feature>
<dbReference type="InterPro" id="IPR036291">
    <property type="entry name" value="NAD(P)-bd_dom_sf"/>
</dbReference>
<dbReference type="OrthoDB" id="417891at2759"/>
<dbReference type="PANTHER" id="PTHR42898">
    <property type="entry name" value="TROPINONE REDUCTASE"/>
    <property type="match status" value="1"/>
</dbReference>
<dbReference type="GO" id="GO:0016491">
    <property type="term" value="F:oxidoreductase activity"/>
    <property type="evidence" value="ECO:0007669"/>
    <property type="project" value="UniProtKB-KW"/>
</dbReference>
<evidence type="ECO:0000256" key="1">
    <source>
        <dbReference type="ARBA" id="ARBA00022857"/>
    </source>
</evidence>
<dbReference type="Gene3D" id="3.40.50.720">
    <property type="entry name" value="NAD(P)-binding Rossmann-like Domain"/>
    <property type="match status" value="1"/>
</dbReference>
<keyword evidence="4" id="KW-1185">Reference proteome</keyword>
<evidence type="ECO:0000313" key="4">
    <source>
        <dbReference type="Proteomes" id="UP000631114"/>
    </source>
</evidence>
<evidence type="ECO:0000256" key="2">
    <source>
        <dbReference type="ARBA" id="ARBA00023002"/>
    </source>
</evidence>
<name>A0A835I092_9MAGN</name>
<protein>
    <submittedName>
        <fullName evidence="3">Uncharacterized protein</fullName>
    </submittedName>
</protein>
<dbReference type="Proteomes" id="UP000631114">
    <property type="component" value="Unassembled WGS sequence"/>
</dbReference>
<dbReference type="AlphaFoldDB" id="A0A835I092"/>
<comment type="caution">
    <text evidence="3">The sequence shown here is derived from an EMBL/GenBank/DDBJ whole genome shotgun (WGS) entry which is preliminary data.</text>
</comment>
<dbReference type="PANTHER" id="PTHR42898:SF6">
    <property type="entry name" value="NADP-DEPENDENT MANNITOL DEHYDROGENASE"/>
    <property type="match status" value="1"/>
</dbReference>
<sequence length="73" mass="8105">MTTSKFELKQRSTMLEYLYISKLLIVPRKGLGGVVAHQGVSIYGATKGAINHLTKNLACEWAKDNIRSNRVAL</sequence>
<evidence type="ECO:0000313" key="3">
    <source>
        <dbReference type="EMBL" id="KAF9610220.1"/>
    </source>
</evidence>